<keyword evidence="10" id="KW-0808">Transferase</keyword>
<dbReference type="AlphaFoldDB" id="A0A162M6N8"/>
<evidence type="ECO:0000256" key="4">
    <source>
        <dbReference type="ARBA" id="ARBA00020397"/>
    </source>
</evidence>
<proteinExistence type="inferred from homology"/>
<comment type="miscellaneous">
    <text evidence="7">This function is generally fulfilled by the C-terminal part of HisG, which is missing in some bacteria such as this one.</text>
</comment>
<evidence type="ECO:0000313" key="10">
    <source>
        <dbReference type="EMBL" id="KYO64325.1"/>
    </source>
</evidence>
<dbReference type="InterPro" id="IPR041715">
    <property type="entry name" value="HisRS-like_core"/>
</dbReference>
<comment type="subunit">
    <text evidence="7">Heteromultimer composed of HisG and HisZ subunits.</text>
</comment>
<dbReference type="Pfam" id="PF13393">
    <property type="entry name" value="tRNA-synt_His"/>
    <property type="match status" value="1"/>
</dbReference>
<evidence type="ECO:0000313" key="11">
    <source>
        <dbReference type="Proteomes" id="UP000075737"/>
    </source>
</evidence>
<feature type="binding site" evidence="8">
    <location>
        <begin position="264"/>
        <end position="265"/>
    </location>
    <ligand>
        <name>L-histidine</name>
        <dbReference type="ChEBI" id="CHEBI:57595"/>
    </ligand>
</feature>
<dbReference type="Proteomes" id="UP000075737">
    <property type="component" value="Unassembled WGS sequence"/>
</dbReference>
<feature type="binding site" evidence="8">
    <location>
        <position position="100"/>
    </location>
    <ligand>
        <name>L-histidine</name>
        <dbReference type="ChEBI" id="CHEBI:57595"/>
    </ligand>
</feature>
<gene>
    <name evidence="7 10" type="primary">hisZ</name>
    <name evidence="10" type="ORF">ATZ99_20850</name>
</gene>
<dbReference type="GO" id="GO:0016757">
    <property type="term" value="F:glycosyltransferase activity"/>
    <property type="evidence" value="ECO:0007669"/>
    <property type="project" value="UniProtKB-KW"/>
</dbReference>
<dbReference type="CDD" id="cd00773">
    <property type="entry name" value="HisRS-like_core"/>
    <property type="match status" value="1"/>
</dbReference>
<accession>A0A162M6N8</accession>
<dbReference type="EMBL" id="LOHZ01000043">
    <property type="protein sequence ID" value="KYO64325.1"/>
    <property type="molecule type" value="Genomic_DNA"/>
</dbReference>
<dbReference type="PIRSF" id="PIRSF001549">
    <property type="entry name" value="His-tRNA_synth"/>
    <property type="match status" value="1"/>
</dbReference>
<comment type="caution">
    <text evidence="10">The sequence shown here is derived from an EMBL/GenBank/DDBJ whole genome shotgun (WGS) entry which is preliminary data.</text>
</comment>
<evidence type="ECO:0000256" key="3">
    <source>
        <dbReference type="ARBA" id="ARBA00005539"/>
    </source>
</evidence>
<keyword evidence="10" id="KW-0328">Glycosyltransferase</keyword>
<dbReference type="SUPFAM" id="SSF55681">
    <property type="entry name" value="Class II aaRS and biotin synthetases"/>
    <property type="match status" value="1"/>
</dbReference>
<comment type="similarity">
    <text evidence="3 7">Belongs to the class-II aminoacyl-tRNA synthetase family. HisZ subfamily.</text>
</comment>
<keyword evidence="7" id="KW-0368">Histidine biosynthesis</keyword>
<dbReference type="HAMAP" id="MF_00125">
    <property type="entry name" value="HisZ"/>
    <property type="match status" value="1"/>
</dbReference>
<evidence type="ECO:0000259" key="9">
    <source>
        <dbReference type="Pfam" id="PF13393"/>
    </source>
</evidence>
<keyword evidence="11" id="KW-1185">Reference proteome</keyword>
<dbReference type="InterPro" id="IPR004517">
    <property type="entry name" value="HisZ"/>
</dbReference>
<feature type="binding site" evidence="8">
    <location>
        <begin position="70"/>
        <end position="72"/>
    </location>
    <ligand>
        <name>L-histidine</name>
        <dbReference type="ChEBI" id="CHEBI:57595"/>
    </ligand>
</feature>
<organism evidence="10 11">
    <name type="scientific">Thermovenabulum gondwanense</name>
    <dbReference type="NCBI Taxonomy" id="520767"/>
    <lineage>
        <taxon>Bacteria</taxon>
        <taxon>Bacillati</taxon>
        <taxon>Bacillota</taxon>
        <taxon>Clostridia</taxon>
        <taxon>Thermosediminibacterales</taxon>
        <taxon>Thermosediminibacteraceae</taxon>
        <taxon>Thermovenabulum</taxon>
    </lineage>
</organism>
<feature type="binding site" evidence="8">
    <location>
        <position position="118"/>
    </location>
    <ligand>
        <name>L-histidine</name>
        <dbReference type="ChEBI" id="CHEBI:57595"/>
    </ligand>
</feature>
<sequence>MGKKFTDYCPPGSIFLERVREKIGKLYGSFGYEPVEPSVFLDYEDLYFKDKNNSFKVVDYDGRVLTLRTEYTLSAAEMAARINDEGRDFIKFYYFGKVFRYITENAGDYREFHQIGIENIMGKDDPFADIEVIALAVETLLELGFKNFTVDMGEVNFFKGITFDYGFDEESSEILCKLIDKKDYIGIENFLGDKNIKNSVIDDFRKITRLYGKGEVLKKAKGYAKNETSKKSLERLSFIYEKLKSMGYEKYISLDLGMLKHMDYYTGIIFTGYIEGLGYPVLSGGRYDSLFLKYNRNLYAVGFAAGLERILEKAGSFGEGFKVYIGYDEEGFKKAFNFTRYINDKIYFQSFPEKPEDSIKRAKKLGAEKVYYFRGDEIFFL</sequence>
<name>A0A162M6N8_9FIRM</name>
<reference evidence="10 11" key="1">
    <citation type="submission" date="2015-12" db="EMBL/GenBank/DDBJ databases">
        <title>Draft genome of Thermovenabulum gondwanense isolated from a red thermophilic microbial mat colonisisng an outflow channel of a bore well.</title>
        <authorList>
            <person name="Patel B.K."/>
        </authorList>
    </citation>
    <scope>NUCLEOTIDE SEQUENCE [LARGE SCALE GENOMIC DNA]</scope>
    <source>
        <strain evidence="10 11">R270</strain>
    </source>
</reference>
<dbReference type="PANTHER" id="PTHR11476:SF7">
    <property type="entry name" value="HISTIDINE--TRNA LIGASE"/>
    <property type="match status" value="1"/>
</dbReference>
<dbReference type="OrthoDB" id="9800814at2"/>
<dbReference type="GO" id="GO:0005737">
    <property type="term" value="C:cytoplasm"/>
    <property type="evidence" value="ECO:0007669"/>
    <property type="project" value="UniProtKB-SubCell"/>
</dbReference>
<evidence type="ECO:0000256" key="6">
    <source>
        <dbReference type="ARBA" id="ARBA00025246"/>
    </source>
</evidence>
<evidence type="ECO:0000256" key="5">
    <source>
        <dbReference type="ARBA" id="ARBA00022490"/>
    </source>
</evidence>
<dbReference type="RefSeq" id="WP_068749182.1">
    <property type="nucleotide sequence ID" value="NZ_LOHZ01000043.1"/>
</dbReference>
<keyword evidence="5 7" id="KW-0963">Cytoplasm</keyword>
<feature type="domain" description="Class II Histidinyl-tRNA synthetase (HisRS)-like catalytic core" evidence="9">
    <location>
        <begin position="5"/>
        <end position="310"/>
    </location>
</feature>
<comment type="subcellular location">
    <subcellularLocation>
        <location evidence="1 7">Cytoplasm</location>
    </subcellularLocation>
</comment>
<evidence type="ECO:0000256" key="1">
    <source>
        <dbReference type="ARBA" id="ARBA00004496"/>
    </source>
</evidence>
<dbReference type="Gene3D" id="3.30.930.10">
    <property type="entry name" value="Bira Bifunctional Protein, Domain 2"/>
    <property type="match status" value="1"/>
</dbReference>
<comment type="function">
    <text evidence="6 7">Required for the first step of histidine biosynthesis. May allow the feedback regulation of ATP phosphoribosyltransferase activity by histidine.</text>
</comment>
<dbReference type="PATRIC" id="fig|520767.4.peg.2208"/>
<dbReference type="PANTHER" id="PTHR11476">
    <property type="entry name" value="HISTIDYL-TRNA SYNTHETASE"/>
    <property type="match status" value="1"/>
</dbReference>
<comment type="pathway">
    <text evidence="2 7">Amino-acid biosynthesis; L-histidine biosynthesis; L-histidine from 5-phospho-alpha-D-ribose 1-diphosphate: step 1/9.</text>
</comment>
<feature type="binding site" evidence="8">
    <location>
        <position position="114"/>
    </location>
    <ligand>
        <name>L-histidine</name>
        <dbReference type="ChEBI" id="CHEBI:57595"/>
    </ligand>
</feature>
<dbReference type="STRING" id="520767.ATZ99_20850"/>
<dbReference type="UniPathway" id="UPA00031">
    <property type="reaction ID" value="UER00006"/>
</dbReference>
<keyword evidence="7" id="KW-0028">Amino-acid biosynthesis</keyword>
<dbReference type="GO" id="GO:0000105">
    <property type="term" value="P:L-histidine biosynthetic process"/>
    <property type="evidence" value="ECO:0007669"/>
    <property type="project" value="UniProtKB-UniRule"/>
</dbReference>
<protein>
    <recommendedName>
        <fullName evidence="4 7">ATP phosphoribosyltransferase regulatory subunit</fullName>
    </recommendedName>
</protein>
<dbReference type="InterPro" id="IPR045864">
    <property type="entry name" value="aa-tRNA-synth_II/BPL/LPL"/>
</dbReference>
<dbReference type="GO" id="GO:0140096">
    <property type="term" value="F:catalytic activity, acting on a protein"/>
    <property type="evidence" value="ECO:0007669"/>
    <property type="project" value="UniProtKB-ARBA"/>
</dbReference>
<dbReference type="InterPro" id="IPR004516">
    <property type="entry name" value="HisRS/HisZ"/>
</dbReference>
<evidence type="ECO:0000256" key="7">
    <source>
        <dbReference type="HAMAP-Rule" id="MF_00125"/>
    </source>
</evidence>
<evidence type="ECO:0000256" key="8">
    <source>
        <dbReference type="PIRSR" id="PIRSR001549-1"/>
    </source>
</evidence>
<evidence type="ECO:0000256" key="2">
    <source>
        <dbReference type="ARBA" id="ARBA00004667"/>
    </source>
</evidence>